<dbReference type="InterPro" id="IPR005586">
    <property type="entry name" value="ABC_trans_aux"/>
</dbReference>
<keyword evidence="3" id="KW-1185">Reference proteome</keyword>
<accession>A0A0B3YHK1</accession>
<evidence type="ECO:0000313" key="2">
    <source>
        <dbReference type="EMBL" id="KHT56783.1"/>
    </source>
</evidence>
<dbReference type="SUPFAM" id="SSF159594">
    <property type="entry name" value="XCC0632-like"/>
    <property type="match status" value="1"/>
</dbReference>
<gene>
    <name evidence="2" type="ORF">RJ41_03155</name>
</gene>
<dbReference type="Pfam" id="PF03886">
    <property type="entry name" value="ABC_trans_aux"/>
    <property type="match status" value="1"/>
</dbReference>
<sequence length="199" mass="22161">MIMQFTSGLAFLRKQALQVSVLVLTFLLMQGCTSAPTSLNYYLLHSTNSMPLMHSAAQKVIILDKITLPEYLKQRGLVYQTSDTNLHISTRHLWAEPVEEGVTKVLTSALADKKVSLNRGDQYLNEESTHLSLHIEDFISTYEGDVVFSGQYTISSTANGTSFHPFKFKATIENDGFSSSIKAMRNAITQLALHVDQSL</sequence>
<evidence type="ECO:0000313" key="3">
    <source>
        <dbReference type="Proteomes" id="UP000031197"/>
    </source>
</evidence>
<dbReference type="Proteomes" id="UP000031197">
    <property type="component" value="Unassembled WGS sequence"/>
</dbReference>
<organism evidence="2 3">
    <name type="scientific">Alteromonas marina</name>
    <dbReference type="NCBI Taxonomy" id="203795"/>
    <lineage>
        <taxon>Bacteria</taxon>
        <taxon>Pseudomonadati</taxon>
        <taxon>Pseudomonadota</taxon>
        <taxon>Gammaproteobacteria</taxon>
        <taxon>Alteromonadales</taxon>
        <taxon>Alteromonadaceae</taxon>
        <taxon>Alteromonas/Salinimonas group</taxon>
        <taxon>Alteromonas</taxon>
    </lineage>
</organism>
<evidence type="ECO:0000259" key="1">
    <source>
        <dbReference type="Pfam" id="PF03886"/>
    </source>
</evidence>
<feature type="domain" description="ABC-type transport auxiliary lipoprotein component" evidence="1">
    <location>
        <begin position="47"/>
        <end position="193"/>
    </location>
</feature>
<dbReference type="Gene3D" id="3.40.50.10610">
    <property type="entry name" value="ABC-type transport auxiliary lipoprotein component"/>
    <property type="match status" value="1"/>
</dbReference>
<dbReference type="AlphaFoldDB" id="A0A0B3YHK1"/>
<comment type="caution">
    <text evidence="2">The sequence shown here is derived from an EMBL/GenBank/DDBJ whole genome shotgun (WGS) entry which is preliminary data.</text>
</comment>
<dbReference type="EMBL" id="JWLW01000004">
    <property type="protein sequence ID" value="KHT56783.1"/>
    <property type="molecule type" value="Genomic_DNA"/>
</dbReference>
<name>A0A0B3YHK1_9ALTE</name>
<reference evidence="2 3" key="1">
    <citation type="submission" date="2014-12" db="EMBL/GenBank/DDBJ databases">
        <title>Genome sequencing of Alteromonas marina AD001.</title>
        <authorList>
            <person name="Adrian T.G.S."/>
            <person name="Chan K.G."/>
        </authorList>
    </citation>
    <scope>NUCLEOTIDE SEQUENCE [LARGE SCALE GENOMIC DNA]</scope>
    <source>
        <strain evidence="2 3">AD001</strain>
    </source>
</reference>
<protein>
    <recommendedName>
        <fullName evidence="1">ABC-type transport auxiliary lipoprotein component domain-containing protein</fullName>
    </recommendedName>
</protein>
<dbReference type="OrthoDB" id="6198336at2"/>
<dbReference type="RefSeq" id="WP_039216820.1">
    <property type="nucleotide sequence ID" value="NZ_JWLW01000004.1"/>
</dbReference>
<proteinExistence type="predicted"/>